<feature type="transmembrane region" description="Helical" evidence="1">
    <location>
        <begin position="6"/>
        <end position="27"/>
    </location>
</feature>
<keyword evidence="1" id="KW-1133">Transmembrane helix</keyword>
<dbReference type="Proteomes" id="UP000703038">
    <property type="component" value="Unassembled WGS sequence"/>
</dbReference>
<keyword evidence="1" id="KW-0472">Membrane</keyword>
<evidence type="ECO:0000313" key="3">
    <source>
        <dbReference type="Proteomes" id="UP000703038"/>
    </source>
</evidence>
<feature type="transmembrane region" description="Helical" evidence="1">
    <location>
        <begin position="81"/>
        <end position="101"/>
    </location>
</feature>
<gene>
    <name evidence="2" type="ORF">JOE42_003398</name>
</gene>
<organism evidence="2 3">
    <name type="scientific">Rhodococcoides corynebacterioides</name>
    <dbReference type="NCBI Taxonomy" id="53972"/>
    <lineage>
        <taxon>Bacteria</taxon>
        <taxon>Bacillati</taxon>
        <taxon>Actinomycetota</taxon>
        <taxon>Actinomycetes</taxon>
        <taxon>Mycobacteriales</taxon>
        <taxon>Nocardiaceae</taxon>
        <taxon>Rhodococcoides</taxon>
    </lineage>
</organism>
<dbReference type="Pfam" id="PF13630">
    <property type="entry name" value="SdpI"/>
    <property type="match status" value="1"/>
</dbReference>
<proteinExistence type="predicted"/>
<dbReference type="EMBL" id="JAFBBK010000001">
    <property type="protein sequence ID" value="MBM7416665.1"/>
    <property type="molecule type" value="Genomic_DNA"/>
</dbReference>
<reference evidence="2 3" key="1">
    <citation type="submission" date="2021-01" db="EMBL/GenBank/DDBJ databases">
        <title>Genomics of switchgrass bacterial isolates.</title>
        <authorList>
            <person name="Shade A."/>
        </authorList>
    </citation>
    <scope>NUCLEOTIDE SEQUENCE [LARGE SCALE GENOMIC DNA]</scope>
    <source>
        <strain evidence="2 3">PvP111</strain>
    </source>
</reference>
<keyword evidence="3" id="KW-1185">Reference proteome</keyword>
<protein>
    <submittedName>
        <fullName evidence="2">Membrane protein</fullName>
    </submittedName>
</protein>
<comment type="caution">
    <text evidence="2">The sequence shown here is derived from an EMBL/GenBank/DDBJ whole genome shotgun (WGS) entry which is preliminary data.</text>
</comment>
<sequence length="137" mass="13386">MIVVSVILLLVLLVGAVALGAVAFLGLTGRLKRNSVAGVRTEASMRSDETFTVANRVAGPTTAAAAVFLLIGAVATLAPGGIFGVVAAVLTTVAALVTAAYGGAMGTRAAAAVPVEETGGCGHSCISCSLKDACQPS</sequence>
<keyword evidence="1" id="KW-0812">Transmembrane</keyword>
<dbReference type="RefSeq" id="WP_204869422.1">
    <property type="nucleotide sequence ID" value="NZ_JAFBBK010000001.1"/>
</dbReference>
<evidence type="ECO:0000256" key="1">
    <source>
        <dbReference type="SAM" id="Phobius"/>
    </source>
</evidence>
<dbReference type="InterPro" id="IPR025962">
    <property type="entry name" value="SdpI/YhfL"/>
</dbReference>
<name>A0ABS2KXK5_9NOCA</name>
<accession>A0ABS2KXK5</accession>
<feature type="transmembrane region" description="Helical" evidence="1">
    <location>
        <begin position="53"/>
        <end position="75"/>
    </location>
</feature>
<evidence type="ECO:0000313" key="2">
    <source>
        <dbReference type="EMBL" id="MBM7416665.1"/>
    </source>
</evidence>